<evidence type="ECO:0000256" key="1">
    <source>
        <dbReference type="SAM" id="MobiDB-lite"/>
    </source>
</evidence>
<organism evidence="2 3">
    <name type="scientific">Scophthalmus maximus</name>
    <name type="common">Turbot</name>
    <name type="synonym">Psetta maxima</name>
    <dbReference type="NCBI Taxonomy" id="52904"/>
    <lineage>
        <taxon>Eukaryota</taxon>
        <taxon>Metazoa</taxon>
        <taxon>Chordata</taxon>
        <taxon>Craniata</taxon>
        <taxon>Vertebrata</taxon>
        <taxon>Euteleostomi</taxon>
        <taxon>Actinopterygii</taxon>
        <taxon>Neopterygii</taxon>
        <taxon>Teleostei</taxon>
        <taxon>Neoteleostei</taxon>
        <taxon>Acanthomorphata</taxon>
        <taxon>Carangaria</taxon>
        <taxon>Pleuronectiformes</taxon>
        <taxon>Pleuronectoidei</taxon>
        <taxon>Scophthalmidae</taxon>
        <taxon>Scophthalmus</taxon>
    </lineage>
</organism>
<dbReference type="EMBL" id="VEVO01000007">
    <property type="protein sequence ID" value="KAF0040158.1"/>
    <property type="molecule type" value="Genomic_DNA"/>
</dbReference>
<evidence type="ECO:0000313" key="2">
    <source>
        <dbReference type="EMBL" id="KAF0040158.1"/>
    </source>
</evidence>
<feature type="compositionally biased region" description="Basic and acidic residues" evidence="1">
    <location>
        <begin position="59"/>
        <end position="86"/>
    </location>
</feature>
<dbReference type="AlphaFoldDB" id="A0A6A4T761"/>
<evidence type="ECO:0000313" key="3">
    <source>
        <dbReference type="Proteomes" id="UP000438429"/>
    </source>
</evidence>
<reference evidence="2 3" key="1">
    <citation type="submission" date="2019-06" db="EMBL/GenBank/DDBJ databases">
        <title>Draft genomes of female and male turbot (Scophthalmus maximus).</title>
        <authorList>
            <person name="Xu H."/>
            <person name="Xu X.-W."/>
            <person name="Shao C."/>
            <person name="Chen S."/>
        </authorList>
    </citation>
    <scope>NUCLEOTIDE SEQUENCE [LARGE SCALE GENOMIC DNA]</scope>
    <source>
        <strain evidence="2">Ysfricsl-2016a</strain>
        <tissue evidence="2">Blood</tissue>
    </source>
</reference>
<gene>
    <name evidence="2" type="ORF">F2P81_008393</name>
</gene>
<accession>A0A6A4T761</accession>
<name>A0A6A4T761_SCOMX</name>
<protein>
    <submittedName>
        <fullName evidence="2">Uncharacterized protein</fullName>
    </submittedName>
</protein>
<sequence length="117" mass="13565">MYFADFYQPPADSELWNSQIRLYDRDDSAAANRLFAVQSTDVCHKLIRRINLHAVSSGRDSRREETRNDRTDEKEKGKQPQRDAKYPAESSLASRGGNKLLLLEASKRKTETRRHVQ</sequence>
<feature type="region of interest" description="Disordered" evidence="1">
    <location>
        <begin position="54"/>
        <end position="117"/>
    </location>
</feature>
<comment type="caution">
    <text evidence="2">The sequence shown here is derived from an EMBL/GenBank/DDBJ whole genome shotgun (WGS) entry which is preliminary data.</text>
</comment>
<proteinExistence type="predicted"/>
<dbReference type="Proteomes" id="UP000438429">
    <property type="component" value="Unassembled WGS sequence"/>
</dbReference>